<name>X0Y6C5_9ZZZZ</name>
<gene>
    <name evidence="2" type="ORF">S01H1_79976</name>
</gene>
<reference evidence="2" key="1">
    <citation type="journal article" date="2014" name="Front. Microbiol.">
        <title>High frequency of phylogenetically diverse reductive dehalogenase-homologous genes in deep subseafloor sedimentary metagenomes.</title>
        <authorList>
            <person name="Kawai M."/>
            <person name="Futagami T."/>
            <person name="Toyoda A."/>
            <person name="Takaki Y."/>
            <person name="Nishi S."/>
            <person name="Hori S."/>
            <person name="Arai W."/>
            <person name="Tsubouchi T."/>
            <person name="Morono Y."/>
            <person name="Uchiyama I."/>
            <person name="Ito T."/>
            <person name="Fujiyama A."/>
            <person name="Inagaki F."/>
            <person name="Takami H."/>
        </authorList>
    </citation>
    <scope>NUCLEOTIDE SEQUENCE</scope>
    <source>
        <strain evidence="2">Expedition CK06-06</strain>
    </source>
</reference>
<comment type="caution">
    <text evidence="2">The sequence shown here is derived from an EMBL/GenBank/DDBJ whole genome shotgun (WGS) entry which is preliminary data.</text>
</comment>
<sequence length="38" mass="4214">GRGSHPSKAAGGHNWYGDIQPQATPFYGRQPPFIMAEW</sequence>
<protein>
    <submittedName>
        <fullName evidence="2">Uncharacterized protein</fullName>
    </submittedName>
</protein>
<evidence type="ECO:0000313" key="2">
    <source>
        <dbReference type="EMBL" id="GAG44263.1"/>
    </source>
</evidence>
<organism evidence="2">
    <name type="scientific">marine sediment metagenome</name>
    <dbReference type="NCBI Taxonomy" id="412755"/>
    <lineage>
        <taxon>unclassified sequences</taxon>
        <taxon>metagenomes</taxon>
        <taxon>ecological metagenomes</taxon>
    </lineage>
</organism>
<evidence type="ECO:0000256" key="1">
    <source>
        <dbReference type="SAM" id="MobiDB-lite"/>
    </source>
</evidence>
<accession>X0Y6C5</accession>
<proteinExistence type="predicted"/>
<feature type="region of interest" description="Disordered" evidence="1">
    <location>
        <begin position="1"/>
        <end position="24"/>
    </location>
</feature>
<dbReference type="AlphaFoldDB" id="X0Y6C5"/>
<feature type="non-terminal residue" evidence="2">
    <location>
        <position position="1"/>
    </location>
</feature>
<dbReference type="EMBL" id="BARS01053963">
    <property type="protein sequence ID" value="GAG44263.1"/>
    <property type="molecule type" value="Genomic_DNA"/>
</dbReference>